<evidence type="ECO:0000256" key="5">
    <source>
        <dbReference type="SAM" id="Coils"/>
    </source>
</evidence>
<feature type="domain" description="Manganese/iron superoxide dismutase C-terminal" evidence="7">
    <location>
        <begin position="180"/>
        <end position="281"/>
    </location>
</feature>
<keyword evidence="3" id="KW-0479">Metal-binding</keyword>
<dbReference type="SUPFAM" id="SSF46609">
    <property type="entry name" value="Fe,Mn superoxide dismutase (SOD), N-terminal domain"/>
    <property type="match status" value="1"/>
</dbReference>
<dbReference type="PRINTS" id="PR01703">
    <property type="entry name" value="MNSODISMTASE"/>
</dbReference>
<dbReference type="InterPro" id="IPR050265">
    <property type="entry name" value="Fe/Mn_Superoxide_Dismutase"/>
</dbReference>
<reference evidence="8 9" key="1">
    <citation type="submission" date="2013-08" db="EMBL/GenBank/DDBJ databases">
        <authorList>
            <person name="Huang J."/>
            <person name="Wang G."/>
        </authorList>
    </citation>
    <scope>NUCLEOTIDE SEQUENCE [LARGE SCALE GENOMIC DNA]</scope>
    <source>
        <strain evidence="8 9">JSM 072002</strain>
    </source>
</reference>
<name>A0A0A5G4A8_9BACI</name>
<organism evidence="8 9">
    <name type="scientific">Pontibacillus litoralis JSM 072002</name>
    <dbReference type="NCBI Taxonomy" id="1385512"/>
    <lineage>
        <taxon>Bacteria</taxon>
        <taxon>Bacillati</taxon>
        <taxon>Bacillota</taxon>
        <taxon>Bacilli</taxon>
        <taxon>Bacillales</taxon>
        <taxon>Bacillaceae</taxon>
        <taxon>Pontibacillus</taxon>
    </lineage>
</organism>
<dbReference type="InterPro" id="IPR036314">
    <property type="entry name" value="SOD_C_sf"/>
</dbReference>
<dbReference type="InterPro" id="IPR019832">
    <property type="entry name" value="Mn/Fe_SOD_C"/>
</dbReference>
<proteinExistence type="inferred from homology"/>
<dbReference type="InterPro" id="IPR019831">
    <property type="entry name" value="Mn/Fe_SOD_N"/>
</dbReference>
<dbReference type="GO" id="GO:0046872">
    <property type="term" value="F:metal ion binding"/>
    <property type="evidence" value="ECO:0007669"/>
    <property type="project" value="UniProtKB-KW"/>
</dbReference>
<keyword evidence="9" id="KW-1185">Reference proteome</keyword>
<dbReference type="InterPro" id="IPR001189">
    <property type="entry name" value="Mn/Fe_SOD"/>
</dbReference>
<dbReference type="SUPFAM" id="SSF54719">
    <property type="entry name" value="Fe,Mn superoxide dismutase (SOD), C-terminal domain"/>
    <property type="match status" value="1"/>
</dbReference>
<evidence type="ECO:0000256" key="4">
    <source>
        <dbReference type="ARBA" id="ARBA00023002"/>
    </source>
</evidence>
<dbReference type="PANTHER" id="PTHR11404">
    <property type="entry name" value="SUPEROXIDE DISMUTASE 2"/>
    <property type="match status" value="1"/>
</dbReference>
<dbReference type="PANTHER" id="PTHR11404:SF6">
    <property type="entry name" value="SUPEROXIDE DISMUTASE [MN], MITOCHONDRIAL"/>
    <property type="match status" value="1"/>
</dbReference>
<evidence type="ECO:0000256" key="1">
    <source>
        <dbReference type="ARBA" id="ARBA00008714"/>
    </source>
</evidence>
<dbReference type="RefSeq" id="WP_052127274.1">
    <property type="nucleotide sequence ID" value="NZ_AVPG01000017.1"/>
</dbReference>
<evidence type="ECO:0000259" key="6">
    <source>
        <dbReference type="Pfam" id="PF00081"/>
    </source>
</evidence>
<feature type="domain" description="Manganese/iron superoxide dismutase N-terminal" evidence="6">
    <location>
        <begin position="92"/>
        <end position="173"/>
    </location>
</feature>
<keyword evidence="4" id="KW-0560">Oxidoreductase</keyword>
<comment type="caution">
    <text evidence="8">The sequence shown here is derived from an EMBL/GenBank/DDBJ whole genome shotgun (WGS) entry which is preliminary data.</text>
</comment>
<evidence type="ECO:0000256" key="3">
    <source>
        <dbReference type="ARBA" id="ARBA00022723"/>
    </source>
</evidence>
<dbReference type="OrthoDB" id="9803125at2"/>
<dbReference type="Proteomes" id="UP000030401">
    <property type="component" value="Unassembled WGS sequence"/>
</dbReference>
<keyword evidence="5" id="KW-0175">Coiled coil</keyword>
<dbReference type="EC" id="1.15.1.1" evidence="2"/>
<evidence type="ECO:0000313" key="9">
    <source>
        <dbReference type="Proteomes" id="UP000030401"/>
    </source>
</evidence>
<evidence type="ECO:0000256" key="2">
    <source>
        <dbReference type="ARBA" id="ARBA00012682"/>
    </source>
</evidence>
<dbReference type="GO" id="GO:0004784">
    <property type="term" value="F:superoxide dismutase activity"/>
    <property type="evidence" value="ECO:0007669"/>
    <property type="project" value="UniProtKB-EC"/>
</dbReference>
<feature type="coiled-coil region" evidence="5">
    <location>
        <begin position="33"/>
        <end position="67"/>
    </location>
</feature>
<dbReference type="EMBL" id="AVPG01000017">
    <property type="protein sequence ID" value="KGX85963.1"/>
    <property type="molecule type" value="Genomic_DNA"/>
</dbReference>
<evidence type="ECO:0000313" key="8">
    <source>
        <dbReference type="EMBL" id="KGX85963.1"/>
    </source>
</evidence>
<comment type="similarity">
    <text evidence="1">Belongs to the iron/manganese superoxide dismutase family.</text>
</comment>
<dbReference type="Pfam" id="PF00081">
    <property type="entry name" value="Sod_Fe_N"/>
    <property type="match status" value="1"/>
</dbReference>
<evidence type="ECO:0000259" key="7">
    <source>
        <dbReference type="Pfam" id="PF02777"/>
    </source>
</evidence>
<dbReference type="PROSITE" id="PS00088">
    <property type="entry name" value="SOD_MN"/>
    <property type="match status" value="1"/>
</dbReference>
<dbReference type="Pfam" id="PF02777">
    <property type="entry name" value="Sod_Fe_C"/>
    <property type="match status" value="1"/>
</dbReference>
<dbReference type="eggNOG" id="COG0605">
    <property type="taxonomic scope" value="Bacteria"/>
</dbReference>
<accession>A0A0A5G4A8</accession>
<gene>
    <name evidence="8" type="ORF">N784_06215</name>
</gene>
<protein>
    <recommendedName>
        <fullName evidence="2">superoxide dismutase</fullName>
        <ecNumber evidence="2">1.15.1.1</ecNumber>
    </recommendedName>
</protein>
<dbReference type="InterPro" id="IPR019833">
    <property type="entry name" value="Mn/Fe_SOD_BS"/>
</dbReference>
<sequence length="294" mass="35022">MDKEQKKYLQSLLIWAKEVEEKVASTHMSEQNEQKWREQMKKWKRKIEIAMNQDNVAEVEIQQIQEEGQNLLYTLKGYYDQERQGKRVPIGKHRLPPLPYPYDGLEPYISKEIMLLHHDVHHQAYVDGLNKAEKKLAQLRSTANQEQLKHWLREQSFHGSGHFLHTNFWFNMKPNGGGKPKGELMKQITKDFGSYEQFKYQFTEAAKSVEGDGWALLVWELRSGRLAIQTAEKHQLFGLWDVIPLLVLDVWEHAYYLQYKTKRGEYVENWWNVVNWSDVEKKFDTIRPITWAKF</sequence>
<dbReference type="InterPro" id="IPR036324">
    <property type="entry name" value="Mn/Fe_SOD_N_sf"/>
</dbReference>
<dbReference type="FunFam" id="3.55.40.20:FF:000004">
    <property type="entry name" value="Superoxide dismutase [Fe]"/>
    <property type="match status" value="1"/>
</dbReference>
<dbReference type="AlphaFoldDB" id="A0A0A5G4A8"/>
<dbReference type="STRING" id="1385512.N784_06215"/>
<dbReference type="Gene3D" id="1.10.287.990">
    <property type="entry name" value="Fe,Mn superoxide dismutase (SOD) domain"/>
    <property type="match status" value="1"/>
</dbReference>
<dbReference type="Gene3D" id="3.55.40.20">
    <property type="entry name" value="Iron/manganese superoxide dismutase, C-terminal domain"/>
    <property type="match status" value="1"/>
</dbReference>